<keyword evidence="1" id="KW-1133">Transmembrane helix</keyword>
<accession>A0AAQ3RWW3</accession>
<reference evidence="2 3" key="1">
    <citation type="journal article" date="2023" name="Life. Sci Alliance">
        <title>Evolutionary insights into 3D genome organization and epigenetic landscape of Vigna mungo.</title>
        <authorList>
            <person name="Junaid A."/>
            <person name="Singh B."/>
            <person name="Bhatia S."/>
        </authorList>
    </citation>
    <scope>NUCLEOTIDE SEQUENCE [LARGE SCALE GENOMIC DNA]</scope>
    <source>
        <strain evidence="2">Urdbean</strain>
    </source>
</reference>
<keyword evidence="1" id="KW-0812">Transmembrane</keyword>
<evidence type="ECO:0000313" key="3">
    <source>
        <dbReference type="Proteomes" id="UP001374535"/>
    </source>
</evidence>
<gene>
    <name evidence="2" type="ORF">V8G54_015489</name>
</gene>
<dbReference type="InterPro" id="IPR023298">
    <property type="entry name" value="ATPase_P-typ_TM_dom_sf"/>
</dbReference>
<dbReference type="EMBL" id="CP144696">
    <property type="protein sequence ID" value="WVZ10959.1"/>
    <property type="molecule type" value="Genomic_DNA"/>
</dbReference>
<dbReference type="SUPFAM" id="SSF81665">
    <property type="entry name" value="Calcium ATPase, transmembrane domain M"/>
    <property type="match status" value="1"/>
</dbReference>
<proteinExistence type="predicted"/>
<evidence type="ECO:0000313" key="2">
    <source>
        <dbReference type="EMBL" id="WVZ10959.1"/>
    </source>
</evidence>
<name>A0AAQ3RWW3_VIGMU</name>
<dbReference type="AlphaFoldDB" id="A0AAQ3RWW3"/>
<keyword evidence="1" id="KW-0472">Membrane</keyword>
<dbReference type="Proteomes" id="UP001374535">
    <property type="component" value="Chromosome 5"/>
</dbReference>
<sequence>MMVTPSIHFVFPAPDIAALFSPMACCPVSFLFETCITLSSTPFPKLVLLLSLRGYTLIGRAWCLGISIVIIEFLGKFTKTVKLNWKLWLISVIIAFISWPLAVVGKLIPVPKAQLSNGVRTFFEKFKKTESEAS</sequence>
<keyword evidence="3" id="KW-1185">Reference proteome</keyword>
<feature type="transmembrane region" description="Helical" evidence="1">
    <location>
        <begin position="87"/>
        <end position="108"/>
    </location>
</feature>
<organism evidence="2 3">
    <name type="scientific">Vigna mungo</name>
    <name type="common">Black gram</name>
    <name type="synonym">Phaseolus mungo</name>
    <dbReference type="NCBI Taxonomy" id="3915"/>
    <lineage>
        <taxon>Eukaryota</taxon>
        <taxon>Viridiplantae</taxon>
        <taxon>Streptophyta</taxon>
        <taxon>Embryophyta</taxon>
        <taxon>Tracheophyta</taxon>
        <taxon>Spermatophyta</taxon>
        <taxon>Magnoliopsida</taxon>
        <taxon>eudicotyledons</taxon>
        <taxon>Gunneridae</taxon>
        <taxon>Pentapetalae</taxon>
        <taxon>rosids</taxon>
        <taxon>fabids</taxon>
        <taxon>Fabales</taxon>
        <taxon>Fabaceae</taxon>
        <taxon>Papilionoideae</taxon>
        <taxon>50 kb inversion clade</taxon>
        <taxon>NPAAA clade</taxon>
        <taxon>indigoferoid/millettioid clade</taxon>
        <taxon>Phaseoleae</taxon>
        <taxon>Vigna</taxon>
    </lineage>
</organism>
<feature type="transmembrane region" description="Helical" evidence="1">
    <location>
        <begin position="55"/>
        <end position="75"/>
    </location>
</feature>
<evidence type="ECO:0000256" key="1">
    <source>
        <dbReference type="SAM" id="Phobius"/>
    </source>
</evidence>
<dbReference type="Gene3D" id="1.20.1110.10">
    <property type="entry name" value="Calcium-transporting ATPase, transmembrane domain"/>
    <property type="match status" value="1"/>
</dbReference>
<protein>
    <submittedName>
        <fullName evidence="2">Uncharacterized protein</fullName>
    </submittedName>
</protein>